<evidence type="ECO:0000256" key="1">
    <source>
        <dbReference type="ARBA" id="ARBA00004370"/>
    </source>
</evidence>
<evidence type="ECO:0000313" key="8">
    <source>
        <dbReference type="EMBL" id="HIV00819.1"/>
    </source>
</evidence>
<feature type="compositionally biased region" description="Basic and acidic residues" evidence="6">
    <location>
        <begin position="241"/>
        <end position="251"/>
    </location>
</feature>
<evidence type="ECO:0000313" key="9">
    <source>
        <dbReference type="Proteomes" id="UP000886891"/>
    </source>
</evidence>
<dbReference type="EMBL" id="DVOH01000057">
    <property type="protein sequence ID" value="HIV00819.1"/>
    <property type="molecule type" value="Genomic_DNA"/>
</dbReference>
<dbReference type="InterPro" id="IPR019533">
    <property type="entry name" value="Peptidase_S26"/>
</dbReference>
<feature type="transmembrane region" description="Helical" evidence="7">
    <location>
        <begin position="157"/>
        <end position="179"/>
    </location>
</feature>
<dbReference type="InterPro" id="IPR001733">
    <property type="entry name" value="Peptidase_S26B"/>
</dbReference>
<reference evidence="8" key="2">
    <citation type="journal article" date="2021" name="PeerJ">
        <title>Extensive microbial diversity within the chicken gut microbiome revealed by metagenomics and culture.</title>
        <authorList>
            <person name="Gilroy R."/>
            <person name="Ravi A."/>
            <person name="Getino M."/>
            <person name="Pursley I."/>
            <person name="Horton D.L."/>
            <person name="Alikhan N.F."/>
            <person name="Baker D."/>
            <person name="Gharbi K."/>
            <person name="Hall N."/>
            <person name="Watson M."/>
            <person name="Adriaenssens E.M."/>
            <person name="Foster-Nyarko E."/>
            <person name="Jarju S."/>
            <person name="Secka A."/>
            <person name="Antonio M."/>
            <person name="Oren A."/>
            <person name="Chaudhuri R.R."/>
            <person name="La Ragione R."/>
            <person name="Hildebrand F."/>
            <person name="Pallen M.J."/>
        </authorList>
    </citation>
    <scope>NUCLEOTIDE SEQUENCE</scope>
    <source>
        <strain evidence="8">23406</strain>
    </source>
</reference>
<name>A0A9D1SY33_9FIRM</name>
<evidence type="ECO:0000256" key="7">
    <source>
        <dbReference type="SAM" id="Phobius"/>
    </source>
</evidence>
<gene>
    <name evidence="8" type="ORF">IAB14_06885</name>
</gene>
<keyword evidence="3 7" id="KW-1133">Transmembrane helix</keyword>
<dbReference type="InterPro" id="IPR036286">
    <property type="entry name" value="LexA/Signal_pep-like_sf"/>
</dbReference>
<dbReference type="GO" id="GO:0006465">
    <property type="term" value="P:signal peptide processing"/>
    <property type="evidence" value="ECO:0007669"/>
    <property type="project" value="UniProtKB-UniRule"/>
</dbReference>
<dbReference type="NCBIfam" id="TIGR02228">
    <property type="entry name" value="sigpep_I_arch"/>
    <property type="match status" value="1"/>
</dbReference>
<evidence type="ECO:0000256" key="6">
    <source>
        <dbReference type="SAM" id="MobiDB-lite"/>
    </source>
</evidence>
<dbReference type="EC" id="3.4.21.89" evidence="5"/>
<dbReference type="CDD" id="cd06530">
    <property type="entry name" value="S26_SPase_I"/>
    <property type="match status" value="1"/>
</dbReference>
<reference evidence="8" key="1">
    <citation type="submission" date="2020-10" db="EMBL/GenBank/DDBJ databases">
        <authorList>
            <person name="Gilroy R."/>
        </authorList>
    </citation>
    <scope>NUCLEOTIDE SEQUENCE</scope>
    <source>
        <strain evidence="8">23406</strain>
    </source>
</reference>
<proteinExistence type="predicted"/>
<evidence type="ECO:0000256" key="2">
    <source>
        <dbReference type="ARBA" id="ARBA00022692"/>
    </source>
</evidence>
<accession>A0A9D1SY33</accession>
<dbReference type="AlphaFoldDB" id="A0A9D1SY33"/>
<feature type="transmembrane region" description="Helical" evidence="7">
    <location>
        <begin position="12"/>
        <end position="33"/>
    </location>
</feature>
<protein>
    <recommendedName>
        <fullName evidence="5">Signal peptidase I</fullName>
        <ecNumber evidence="5">3.4.21.89</ecNumber>
    </recommendedName>
</protein>
<dbReference type="GO" id="GO:0009003">
    <property type="term" value="F:signal peptidase activity"/>
    <property type="evidence" value="ECO:0007669"/>
    <property type="project" value="UniProtKB-EC"/>
</dbReference>
<dbReference type="GO" id="GO:0004252">
    <property type="term" value="F:serine-type endopeptidase activity"/>
    <property type="evidence" value="ECO:0007669"/>
    <property type="project" value="UniProtKB-UniRule"/>
</dbReference>
<feature type="region of interest" description="Disordered" evidence="6">
    <location>
        <begin position="219"/>
        <end position="251"/>
    </location>
</feature>
<feature type="compositionally biased region" description="Polar residues" evidence="6">
    <location>
        <begin position="223"/>
        <end position="234"/>
    </location>
</feature>
<organism evidence="8 9">
    <name type="scientific">Candidatus Stercoripulliclostridium merdipullorum</name>
    <dbReference type="NCBI Taxonomy" id="2840952"/>
    <lineage>
        <taxon>Bacteria</taxon>
        <taxon>Bacillati</taxon>
        <taxon>Bacillota</taxon>
        <taxon>Clostridia</taxon>
        <taxon>Eubacteriales</taxon>
        <taxon>Candidatus Stercoripulliclostridium</taxon>
    </lineage>
</organism>
<evidence type="ECO:0000256" key="5">
    <source>
        <dbReference type="NCBIfam" id="TIGR02228"/>
    </source>
</evidence>
<dbReference type="SUPFAM" id="SSF51306">
    <property type="entry name" value="LexA/Signal peptidase"/>
    <property type="match status" value="1"/>
</dbReference>
<evidence type="ECO:0000256" key="3">
    <source>
        <dbReference type="ARBA" id="ARBA00022989"/>
    </source>
</evidence>
<keyword evidence="8" id="KW-0378">Hydrolase</keyword>
<keyword evidence="2 7" id="KW-0812">Transmembrane</keyword>
<dbReference type="GO" id="GO:0016020">
    <property type="term" value="C:membrane"/>
    <property type="evidence" value="ECO:0007669"/>
    <property type="project" value="UniProtKB-SubCell"/>
</dbReference>
<evidence type="ECO:0000256" key="4">
    <source>
        <dbReference type="ARBA" id="ARBA00023136"/>
    </source>
</evidence>
<dbReference type="Proteomes" id="UP000886891">
    <property type="component" value="Unassembled WGS sequence"/>
</dbReference>
<comment type="caution">
    <text evidence="8">The sequence shown here is derived from an EMBL/GenBank/DDBJ whole genome shotgun (WGS) entry which is preliminary data.</text>
</comment>
<keyword evidence="4 7" id="KW-0472">Membrane</keyword>
<comment type="subcellular location">
    <subcellularLocation>
        <location evidence="1">Membrane</location>
    </subcellularLocation>
</comment>
<sequence>MKPSNKKILSAVATVFTILILLFAVGIMIFTIISVRTVGKHQAEIFGHRAFIVLSDSMKDTFKAGDMIVVKVEDDLENLPEGTVITFRSADPDSYGEIVTHKIRQKIEVNGKTAYVTYGTTTGVDDATPVLAENIIGIYRFRLAGAGYFFRFLKTPWGYVVIVLVPFLLLIGVNFVRFLQAYRQYKGEKEAKTRALEAAAEADRAETMRLRQELEALKARMNGTPSGTLGNTEDATGVDGKSTDEDGQSKK</sequence>